<evidence type="ECO:0000256" key="2">
    <source>
        <dbReference type="ARBA" id="ARBA00007626"/>
    </source>
</evidence>
<dbReference type="KEGG" id="vde:111250339"/>
<dbReference type="OrthoDB" id="46913at2759"/>
<dbReference type="GO" id="GO:0001682">
    <property type="term" value="P:tRNA 5'-leader removal"/>
    <property type="evidence" value="ECO:0007669"/>
    <property type="project" value="TreeGrafter"/>
</dbReference>
<feature type="domain" description="PRORP" evidence="8">
    <location>
        <begin position="270"/>
        <end position="496"/>
    </location>
</feature>
<dbReference type="OMA" id="VKEPIRY"/>
<reference evidence="9" key="1">
    <citation type="submission" date="2021-01" db="UniProtKB">
        <authorList>
            <consortium name="EnsemblMetazoa"/>
        </authorList>
    </citation>
    <scope>IDENTIFICATION</scope>
</reference>
<sequence length="502" mass="57780">MMRPLLRVISPISIIQLPSTRTSQTKASPLLSALENKIYDMIRMKKETMSWTDLRENEFPRLVKELLINTSCRPSPSIIGAQSFTNLVIRALAKNGQSALLSEFVQEHGIERLSVNQLAFYIGHCNKTEEIVKTWHYLKGRNGTLFDAASTTHLIEGLCQTSHWREVVPLINNLTEIEGTPINALRRFIRKLFEVGEIDEALKWFYELYTRNPGAPGRECEPALAKLDSACRIFEMAASMYLQFDKDFFLSPAWEPLFDVKLTSITYPSRCPKCKTRLLPPQEIRNDDLQKLRKAVKTQLIKQGDNLFETTTPAELAHFEEFMGRHGPFDVVLDGLNIGYRFGEKALAVEARRLATQEKKRVLVMGRRHMNRWPAVKNLPRGVLLYTMENISNDDPFMFLACLYSNVHCTIVSSDHFRDHKFKLSPRYKNEKDNCAAVIEITRLFTRWLNTRHRQVGQPPLKHDMVAQKDPGGWHLPILKNAEGIQGQLQPNLWACVRYKRS</sequence>
<protein>
    <recommendedName>
        <fullName evidence="8">PRORP domain-containing protein</fullName>
    </recommendedName>
</protein>
<keyword evidence="6" id="KW-0809">Transit peptide</keyword>
<dbReference type="Proteomes" id="UP000594260">
    <property type="component" value="Unplaced"/>
</dbReference>
<name>A0A7M7K3J6_VARDE</name>
<keyword evidence="3" id="KW-0479">Metal-binding</keyword>
<dbReference type="GO" id="GO:0097745">
    <property type="term" value="P:mitochondrial tRNA 5'-end processing"/>
    <property type="evidence" value="ECO:0007669"/>
    <property type="project" value="TreeGrafter"/>
</dbReference>
<dbReference type="RefSeq" id="XP_022661166.1">
    <property type="nucleotide sequence ID" value="XM_022805431.1"/>
</dbReference>
<evidence type="ECO:0000256" key="7">
    <source>
        <dbReference type="ARBA" id="ARBA00023128"/>
    </source>
</evidence>
<dbReference type="EnsemblMetazoa" id="XM_022805431">
    <property type="protein sequence ID" value="XP_022661166"/>
    <property type="gene ID" value="LOC111250339"/>
</dbReference>
<evidence type="ECO:0000256" key="5">
    <source>
        <dbReference type="ARBA" id="ARBA00022833"/>
    </source>
</evidence>
<evidence type="ECO:0000313" key="10">
    <source>
        <dbReference type="Proteomes" id="UP000594260"/>
    </source>
</evidence>
<dbReference type="FunCoup" id="A0A7M7K3J6">
    <property type="interactions" value="1204"/>
</dbReference>
<evidence type="ECO:0000256" key="1">
    <source>
        <dbReference type="ARBA" id="ARBA00004173"/>
    </source>
</evidence>
<proteinExistence type="inferred from homology"/>
<dbReference type="AlphaFoldDB" id="A0A7M7K3J6"/>
<accession>A0A7M7K3J6</accession>
<dbReference type="Pfam" id="PF16953">
    <property type="entry name" value="PRORP"/>
    <property type="match status" value="1"/>
</dbReference>
<dbReference type="Gene3D" id="3.40.50.11980">
    <property type="match status" value="1"/>
</dbReference>
<comment type="similarity">
    <text evidence="2">Belongs to the PPR family. P subfamily.</text>
</comment>
<comment type="subcellular location">
    <subcellularLocation>
        <location evidence="1">Mitochondrion</location>
    </subcellularLocation>
</comment>
<keyword evidence="7" id="KW-0496">Mitochondrion</keyword>
<keyword evidence="4" id="KW-0378">Hydrolase</keyword>
<keyword evidence="5" id="KW-0862">Zinc</keyword>
<evidence type="ECO:0000256" key="6">
    <source>
        <dbReference type="ARBA" id="ARBA00022946"/>
    </source>
</evidence>
<dbReference type="InterPro" id="IPR031595">
    <property type="entry name" value="PRORP_C"/>
</dbReference>
<evidence type="ECO:0000256" key="3">
    <source>
        <dbReference type="ARBA" id="ARBA00022723"/>
    </source>
</evidence>
<dbReference type="GO" id="GO:0030678">
    <property type="term" value="C:mitochondrial ribonuclease P complex"/>
    <property type="evidence" value="ECO:0007669"/>
    <property type="project" value="TreeGrafter"/>
</dbReference>
<dbReference type="PANTHER" id="PTHR13547:SF1">
    <property type="entry name" value="MITOCHONDRIAL RIBONUCLEASE P CATALYTIC SUBUNIT"/>
    <property type="match status" value="1"/>
</dbReference>
<dbReference type="GO" id="GO:0046872">
    <property type="term" value="F:metal ion binding"/>
    <property type="evidence" value="ECO:0007669"/>
    <property type="project" value="UniProtKB-KW"/>
</dbReference>
<dbReference type="GO" id="GO:0004526">
    <property type="term" value="F:ribonuclease P activity"/>
    <property type="evidence" value="ECO:0007669"/>
    <property type="project" value="TreeGrafter"/>
</dbReference>
<dbReference type="GeneID" id="111250339"/>
<evidence type="ECO:0000313" key="9">
    <source>
        <dbReference type="EnsemblMetazoa" id="XP_022661166"/>
    </source>
</evidence>
<evidence type="ECO:0000256" key="4">
    <source>
        <dbReference type="ARBA" id="ARBA00022801"/>
    </source>
</evidence>
<evidence type="ECO:0000259" key="8">
    <source>
        <dbReference type="Pfam" id="PF16953"/>
    </source>
</evidence>
<dbReference type="PANTHER" id="PTHR13547">
    <property type="match status" value="1"/>
</dbReference>
<keyword evidence="10" id="KW-1185">Reference proteome</keyword>
<organism evidence="9 10">
    <name type="scientific">Varroa destructor</name>
    <name type="common">Honeybee mite</name>
    <dbReference type="NCBI Taxonomy" id="109461"/>
    <lineage>
        <taxon>Eukaryota</taxon>
        <taxon>Metazoa</taxon>
        <taxon>Ecdysozoa</taxon>
        <taxon>Arthropoda</taxon>
        <taxon>Chelicerata</taxon>
        <taxon>Arachnida</taxon>
        <taxon>Acari</taxon>
        <taxon>Parasitiformes</taxon>
        <taxon>Mesostigmata</taxon>
        <taxon>Gamasina</taxon>
        <taxon>Dermanyssoidea</taxon>
        <taxon>Varroidae</taxon>
        <taxon>Varroa</taxon>
    </lineage>
</organism>
<dbReference type="CTD" id="31568"/>
<dbReference type="InParanoid" id="A0A7M7K3J6"/>